<dbReference type="GO" id="GO:0006355">
    <property type="term" value="P:regulation of DNA-templated transcription"/>
    <property type="evidence" value="ECO:0007669"/>
    <property type="project" value="InterPro"/>
</dbReference>
<reference evidence="3 4" key="1">
    <citation type="journal article" date="2017" name="Chemistry">
        <title>Isolation, Biosynthesis and Chemical Modifications of Rubterolones A-F: Rare Tropolone Alkaloids from Actinomadura sp. 5-2.</title>
        <authorList>
            <person name="Guo H."/>
            <person name="Benndorf R."/>
            <person name="Leichnitz D."/>
            <person name="Klassen J.L."/>
            <person name="Vollmers J."/>
            <person name="Gorls H."/>
            <person name="Steinacker M."/>
            <person name="Weigel C."/>
            <person name="Dahse H.M."/>
            <person name="Kaster A.K."/>
            <person name="de Beer Z.W."/>
            <person name="Poulsen M."/>
            <person name="Beemelmanns C."/>
        </authorList>
    </citation>
    <scope>NUCLEOTIDE SEQUENCE [LARGE SCALE GENOMIC DNA]</scope>
    <source>
        <strain evidence="3 4">5-2</strain>
    </source>
</reference>
<organism evidence="3 4">
    <name type="scientific">Actinomadura rubteroloni</name>
    <dbReference type="NCBI Taxonomy" id="1926885"/>
    <lineage>
        <taxon>Bacteria</taxon>
        <taxon>Bacillati</taxon>
        <taxon>Actinomycetota</taxon>
        <taxon>Actinomycetes</taxon>
        <taxon>Streptosporangiales</taxon>
        <taxon>Thermomonosporaceae</taxon>
        <taxon>Actinomadura</taxon>
    </lineage>
</organism>
<dbReference type="PRINTS" id="PR00038">
    <property type="entry name" value="HTHLUXR"/>
</dbReference>
<dbReference type="Proteomes" id="UP000242367">
    <property type="component" value="Unassembled WGS sequence"/>
</dbReference>
<comment type="caution">
    <text evidence="3">The sequence shown here is derived from an EMBL/GenBank/DDBJ whole genome shotgun (WGS) entry which is preliminary data.</text>
</comment>
<dbReference type="AlphaFoldDB" id="A0A2P4UDD4"/>
<dbReference type="InterPro" id="IPR039420">
    <property type="entry name" value="WalR-like"/>
</dbReference>
<feature type="domain" description="HTH luxR-type" evidence="2">
    <location>
        <begin position="110"/>
        <end position="175"/>
    </location>
</feature>
<keyword evidence="4" id="KW-1185">Reference proteome</keyword>
<dbReference type="Gene3D" id="1.10.10.10">
    <property type="entry name" value="Winged helix-like DNA-binding domain superfamily/Winged helix DNA-binding domain"/>
    <property type="match status" value="1"/>
</dbReference>
<dbReference type="PANTHER" id="PTHR43214:SF43">
    <property type="entry name" value="TWO-COMPONENT RESPONSE REGULATOR"/>
    <property type="match status" value="1"/>
</dbReference>
<dbReference type="InterPro" id="IPR036388">
    <property type="entry name" value="WH-like_DNA-bd_sf"/>
</dbReference>
<dbReference type="CDD" id="cd06170">
    <property type="entry name" value="LuxR_C_like"/>
    <property type="match status" value="1"/>
</dbReference>
<dbReference type="RefSeq" id="WP_235828678.1">
    <property type="nucleotide sequence ID" value="NZ_MTBP01000004.1"/>
</dbReference>
<evidence type="ECO:0000313" key="4">
    <source>
        <dbReference type="Proteomes" id="UP000242367"/>
    </source>
</evidence>
<dbReference type="EMBL" id="MTBP01000004">
    <property type="protein sequence ID" value="POM23042.1"/>
    <property type="molecule type" value="Genomic_DNA"/>
</dbReference>
<gene>
    <name evidence="3" type="primary">degU_13</name>
    <name evidence="3" type="ORF">BTM25_52480</name>
</gene>
<evidence type="ECO:0000259" key="2">
    <source>
        <dbReference type="PROSITE" id="PS50043"/>
    </source>
</evidence>
<accession>A0A2P4UDD4</accession>
<protein>
    <submittedName>
        <fullName evidence="3">Transcriptional regulatory protein DegU</fullName>
    </submittedName>
</protein>
<keyword evidence="1" id="KW-0238">DNA-binding</keyword>
<dbReference type="PANTHER" id="PTHR43214">
    <property type="entry name" value="TWO-COMPONENT RESPONSE REGULATOR"/>
    <property type="match status" value="1"/>
</dbReference>
<dbReference type="GO" id="GO:0003677">
    <property type="term" value="F:DNA binding"/>
    <property type="evidence" value="ECO:0007669"/>
    <property type="project" value="UniProtKB-KW"/>
</dbReference>
<dbReference type="Pfam" id="PF00196">
    <property type="entry name" value="GerE"/>
    <property type="match status" value="1"/>
</dbReference>
<sequence>MQALARGVSYRTIYHTPALVEPGGMELLDQYLAVGEQARSLPDVRMKMLIADREYAVIPTSFTSDDAATRLLIRPSPLLDALLLAFEALWERATPLGTAAAHAPGGDGTSGGARNQPTSRDLAILRLLASGAKDRTIARALGITERTVQRRIAEILRLLNASTRFQAGVQAIQRGWLPTQPPIDTPGSSPSLAASLQTLMNQPKKIAL</sequence>
<name>A0A2P4UDD4_9ACTN</name>
<dbReference type="InterPro" id="IPR016032">
    <property type="entry name" value="Sig_transdc_resp-reg_C-effctor"/>
</dbReference>
<evidence type="ECO:0000313" key="3">
    <source>
        <dbReference type="EMBL" id="POM23042.1"/>
    </source>
</evidence>
<proteinExistence type="predicted"/>
<evidence type="ECO:0000256" key="1">
    <source>
        <dbReference type="ARBA" id="ARBA00023125"/>
    </source>
</evidence>
<dbReference type="SMART" id="SM00421">
    <property type="entry name" value="HTH_LUXR"/>
    <property type="match status" value="1"/>
</dbReference>
<dbReference type="PROSITE" id="PS50043">
    <property type="entry name" value="HTH_LUXR_2"/>
    <property type="match status" value="1"/>
</dbReference>
<dbReference type="SUPFAM" id="SSF46894">
    <property type="entry name" value="C-terminal effector domain of the bipartite response regulators"/>
    <property type="match status" value="1"/>
</dbReference>
<dbReference type="InterPro" id="IPR000792">
    <property type="entry name" value="Tscrpt_reg_LuxR_C"/>
</dbReference>